<gene>
    <name evidence="1" type="ORF">BCV71DRAFT_256359</name>
</gene>
<dbReference type="EMBL" id="KV921367">
    <property type="protein sequence ID" value="ORE17024.1"/>
    <property type="molecule type" value="Genomic_DNA"/>
</dbReference>
<accession>A0A1X0RYF1</accession>
<protein>
    <submittedName>
        <fullName evidence="1">Uncharacterized protein</fullName>
    </submittedName>
</protein>
<name>A0A1X0RYF1_RHIZD</name>
<dbReference type="AlphaFoldDB" id="A0A1X0RYF1"/>
<reference evidence="1 2" key="1">
    <citation type="journal article" date="2016" name="Proc. Natl. Acad. Sci. U.S.A.">
        <title>Lipid metabolic changes in an early divergent fungus govern the establishment of a mutualistic symbiosis with endobacteria.</title>
        <authorList>
            <person name="Lastovetsky O.A."/>
            <person name="Gaspar M.L."/>
            <person name="Mondo S.J."/>
            <person name="LaButti K.M."/>
            <person name="Sandor L."/>
            <person name="Grigoriev I.V."/>
            <person name="Henry S.A."/>
            <person name="Pawlowska T.E."/>
        </authorList>
    </citation>
    <scope>NUCLEOTIDE SEQUENCE [LARGE SCALE GENOMIC DNA]</scope>
    <source>
        <strain evidence="1 2">ATCC 11559</strain>
    </source>
</reference>
<dbReference type="Proteomes" id="UP000242381">
    <property type="component" value="Unassembled WGS sequence"/>
</dbReference>
<sequence length="234" mass="26931">MVDLKVSGDSGQNDRMTTRNAYKASKTERQTVKCFPNIILGSNNEQDDAEILQGLFRALHIWRVYFNSFFLYGFLEAVVQETKLKQFGAELKVGEACLVSISKQLKELGIQDNERFQYKADGIIKLYDLKQLEILLLETSGSFGNTGKSRNYCGQDFFEIWREGFISIKPKFEDRLEFLLAVKVIEELKGEHMRYRCSNCPVPTLKELINPIILKLTQEEDCIGMAHLSPFYCQ</sequence>
<proteinExistence type="predicted"/>
<evidence type="ECO:0000313" key="2">
    <source>
        <dbReference type="Proteomes" id="UP000242381"/>
    </source>
</evidence>
<organism evidence="1 2">
    <name type="scientific">Rhizopus microsporus</name>
    <dbReference type="NCBI Taxonomy" id="58291"/>
    <lineage>
        <taxon>Eukaryota</taxon>
        <taxon>Fungi</taxon>
        <taxon>Fungi incertae sedis</taxon>
        <taxon>Mucoromycota</taxon>
        <taxon>Mucoromycotina</taxon>
        <taxon>Mucoromycetes</taxon>
        <taxon>Mucorales</taxon>
        <taxon>Mucorineae</taxon>
        <taxon>Rhizopodaceae</taxon>
        <taxon>Rhizopus</taxon>
    </lineage>
</organism>
<evidence type="ECO:0000313" key="1">
    <source>
        <dbReference type="EMBL" id="ORE17024.1"/>
    </source>
</evidence>